<protein>
    <submittedName>
        <fullName evidence="1">Uncharacterized protein</fullName>
    </submittedName>
</protein>
<dbReference type="EMBL" id="CM056742">
    <property type="protein sequence ID" value="KAJ8677665.1"/>
    <property type="molecule type" value="Genomic_DNA"/>
</dbReference>
<organism evidence="1 2">
    <name type="scientific">Eretmocerus hayati</name>
    <dbReference type="NCBI Taxonomy" id="131215"/>
    <lineage>
        <taxon>Eukaryota</taxon>
        <taxon>Metazoa</taxon>
        <taxon>Ecdysozoa</taxon>
        <taxon>Arthropoda</taxon>
        <taxon>Hexapoda</taxon>
        <taxon>Insecta</taxon>
        <taxon>Pterygota</taxon>
        <taxon>Neoptera</taxon>
        <taxon>Endopterygota</taxon>
        <taxon>Hymenoptera</taxon>
        <taxon>Apocrita</taxon>
        <taxon>Proctotrupomorpha</taxon>
        <taxon>Chalcidoidea</taxon>
        <taxon>Aphelinidae</taxon>
        <taxon>Aphelininae</taxon>
        <taxon>Eretmocerus</taxon>
    </lineage>
</organism>
<keyword evidence="2" id="KW-1185">Reference proteome</keyword>
<name>A0ACC2P262_9HYME</name>
<sequence length="192" mass="21283">MYETHFSMTYDPDMNLFGNLCEHSNHPDFGLSLAQALHAFFSLHNSGDSLTCQSAYGLLHYLGKFYITDSHSCDMRGMPTPQDGRACMIECDSVAGIIEVCITKLGTENAEFNTHHVDIDFQNVSAHDGQHPSSQITDDQTALGQALCCNTSVSTSCFVTRDVPVHVRLTRHDHALQQNRDPHTRDPAQALT</sequence>
<evidence type="ECO:0000313" key="1">
    <source>
        <dbReference type="EMBL" id="KAJ8677665.1"/>
    </source>
</evidence>
<gene>
    <name evidence="1" type="ORF">QAD02_013452</name>
</gene>
<accession>A0ACC2P262</accession>
<evidence type="ECO:0000313" key="2">
    <source>
        <dbReference type="Proteomes" id="UP001239111"/>
    </source>
</evidence>
<proteinExistence type="predicted"/>
<reference evidence="1" key="1">
    <citation type="submission" date="2023-04" db="EMBL/GenBank/DDBJ databases">
        <title>A chromosome-level genome assembly of the parasitoid wasp Eretmocerus hayati.</title>
        <authorList>
            <person name="Zhong Y."/>
            <person name="Liu S."/>
            <person name="Liu Y."/>
        </authorList>
    </citation>
    <scope>NUCLEOTIDE SEQUENCE</scope>
    <source>
        <strain evidence="1">ZJU_SS_LIU_2023</strain>
    </source>
</reference>
<comment type="caution">
    <text evidence="1">The sequence shown here is derived from an EMBL/GenBank/DDBJ whole genome shotgun (WGS) entry which is preliminary data.</text>
</comment>
<dbReference type="Proteomes" id="UP001239111">
    <property type="component" value="Chromosome 2"/>
</dbReference>